<name>A0A5D3APA4_9TREE</name>
<comment type="caution">
    <text evidence="2">The sequence shown here is derived from an EMBL/GenBank/DDBJ whole genome shotgun (WGS) entry which is preliminary data.</text>
</comment>
<dbReference type="Proteomes" id="UP000322245">
    <property type="component" value="Unassembled WGS sequence"/>
</dbReference>
<feature type="region of interest" description="Disordered" evidence="1">
    <location>
        <begin position="1"/>
        <end position="42"/>
    </location>
</feature>
<proteinExistence type="predicted"/>
<accession>A0A5D3APA4</accession>
<evidence type="ECO:0000313" key="3">
    <source>
        <dbReference type="Proteomes" id="UP000322245"/>
    </source>
</evidence>
<dbReference type="AlphaFoldDB" id="A0A5D3APA4"/>
<reference evidence="2 3" key="1">
    <citation type="submission" date="2017-05" db="EMBL/GenBank/DDBJ databases">
        <title>The Genome Sequence of Tsuchiyaea wingfieldii DSM 27421.</title>
        <authorList>
            <person name="Cuomo C."/>
            <person name="Passer A."/>
            <person name="Billmyre B."/>
            <person name="Heitman J."/>
        </authorList>
    </citation>
    <scope>NUCLEOTIDE SEQUENCE [LARGE SCALE GENOMIC DNA]</scope>
    <source>
        <strain evidence="2 3">DSM 27421</strain>
    </source>
</reference>
<keyword evidence="3" id="KW-1185">Reference proteome</keyword>
<dbReference type="Gene3D" id="3.30.710.10">
    <property type="entry name" value="Potassium Channel Kv1.1, Chain A"/>
    <property type="match status" value="1"/>
</dbReference>
<gene>
    <name evidence="2" type="ORF">B9479_007568</name>
</gene>
<dbReference type="EMBL" id="NIDF01000180">
    <property type="protein sequence ID" value="TYJ51850.1"/>
    <property type="molecule type" value="Genomic_DNA"/>
</dbReference>
<evidence type="ECO:0008006" key="4">
    <source>
        <dbReference type="Google" id="ProtNLM"/>
    </source>
</evidence>
<evidence type="ECO:0000256" key="1">
    <source>
        <dbReference type="SAM" id="MobiDB-lite"/>
    </source>
</evidence>
<evidence type="ECO:0000313" key="2">
    <source>
        <dbReference type="EMBL" id="TYJ51850.1"/>
    </source>
</evidence>
<dbReference type="InterPro" id="IPR011333">
    <property type="entry name" value="SKP1/BTB/POZ_sf"/>
</dbReference>
<sequence length="358" mass="40317">MAPKPKDSNKKRKTRGDATSGDLTPAASPVDPPLEEGWSTDGDTLLVSSDGTGFLVESYMLKAHSSVFRDMLSSNDLLPSYSSAHSERARLDLPEDTENAATVKTVLSILDDGLMLPALVDDLERQSIPVLDNVLHFAKKWDMPFLSNHVESILSKALQHPEEERLSLGDIFILAARSDLPHVASLAVARMSYWFDQSDRPVKGVKTPRYTHWWHPEFMTGAAYPCIKPSAFAMIPHRYMWSLLESGKPTVDKSERGDEFLQSIDCYYEWRLNGNVELHLKELYVIAYDLAPSIILYLEWVQRQPFCIWSLPLISYSPVPLANPLSRVPRPILPEHSTCLPARPLYSTAPVSLHPFVY</sequence>
<organism evidence="2 3">
    <name type="scientific">Cryptococcus floricola</name>
    <dbReference type="NCBI Taxonomy" id="2591691"/>
    <lineage>
        <taxon>Eukaryota</taxon>
        <taxon>Fungi</taxon>
        <taxon>Dikarya</taxon>
        <taxon>Basidiomycota</taxon>
        <taxon>Agaricomycotina</taxon>
        <taxon>Tremellomycetes</taxon>
        <taxon>Tremellales</taxon>
        <taxon>Cryptococcaceae</taxon>
        <taxon>Cryptococcus</taxon>
    </lineage>
</organism>
<protein>
    <recommendedName>
        <fullName evidence="4">BTB domain-containing protein</fullName>
    </recommendedName>
</protein>